<evidence type="ECO:0000256" key="2">
    <source>
        <dbReference type="ARBA" id="ARBA00004370"/>
    </source>
</evidence>
<accession>A0ABR7N2D6</accession>
<keyword evidence="11" id="KW-1185">Reference proteome</keyword>
<comment type="subcellular location">
    <subcellularLocation>
        <location evidence="2">Membrane</location>
    </subcellularLocation>
</comment>
<evidence type="ECO:0000313" key="11">
    <source>
        <dbReference type="Proteomes" id="UP000606193"/>
    </source>
</evidence>
<protein>
    <recommendedName>
        <fullName evidence="3">histidine kinase</fullName>
        <ecNumber evidence="3">2.7.13.3</ecNumber>
    </recommendedName>
</protein>
<dbReference type="PRINTS" id="PR00344">
    <property type="entry name" value="BCTRLSENSOR"/>
</dbReference>
<dbReference type="CDD" id="cd00075">
    <property type="entry name" value="HATPase"/>
    <property type="match status" value="1"/>
</dbReference>
<dbReference type="SMART" id="SM00388">
    <property type="entry name" value="HisKA"/>
    <property type="match status" value="1"/>
</dbReference>
<keyword evidence="4" id="KW-0597">Phosphoprotein</keyword>
<evidence type="ECO:0000256" key="4">
    <source>
        <dbReference type="ARBA" id="ARBA00022553"/>
    </source>
</evidence>
<dbReference type="SMART" id="SM00387">
    <property type="entry name" value="HATPase_c"/>
    <property type="match status" value="1"/>
</dbReference>
<dbReference type="GO" id="GO:0016301">
    <property type="term" value="F:kinase activity"/>
    <property type="evidence" value="ECO:0007669"/>
    <property type="project" value="UniProtKB-KW"/>
</dbReference>
<dbReference type="EMBL" id="JACRSX010000012">
    <property type="protein sequence ID" value="MBC8562788.1"/>
    <property type="molecule type" value="Genomic_DNA"/>
</dbReference>
<feature type="transmembrane region" description="Helical" evidence="8">
    <location>
        <begin position="12"/>
        <end position="29"/>
    </location>
</feature>
<dbReference type="RefSeq" id="WP_249298060.1">
    <property type="nucleotide sequence ID" value="NZ_JACRSX010000012.1"/>
</dbReference>
<dbReference type="PANTHER" id="PTHR45453">
    <property type="entry name" value="PHOSPHATE REGULON SENSOR PROTEIN PHOR"/>
    <property type="match status" value="1"/>
</dbReference>
<comment type="caution">
    <text evidence="10">The sequence shown here is derived from an EMBL/GenBank/DDBJ whole genome shotgun (WGS) entry which is preliminary data.</text>
</comment>
<dbReference type="InterPro" id="IPR050351">
    <property type="entry name" value="BphY/WalK/GraS-like"/>
</dbReference>
<dbReference type="InterPro" id="IPR003661">
    <property type="entry name" value="HisK_dim/P_dom"/>
</dbReference>
<evidence type="ECO:0000256" key="6">
    <source>
        <dbReference type="ARBA" id="ARBA00022777"/>
    </source>
</evidence>
<comment type="catalytic activity">
    <reaction evidence="1">
        <text>ATP + protein L-histidine = ADP + protein N-phospho-L-histidine.</text>
        <dbReference type="EC" id="2.7.13.3"/>
    </reaction>
</comment>
<evidence type="ECO:0000256" key="3">
    <source>
        <dbReference type="ARBA" id="ARBA00012438"/>
    </source>
</evidence>
<dbReference type="InterPro" id="IPR003594">
    <property type="entry name" value="HATPase_dom"/>
</dbReference>
<feature type="domain" description="Histidine kinase" evidence="9">
    <location>
        <begin position="122"/>
        <end position="335"/>
    </location>
</feature>
<dbReference type="Pfam" id="PF00512">
    <property type="entry name" value="HisKA"/>
    <property type="match status" value="1"/>
</dbReference>
<dbReference type="InterPro" id="IPR036890">
    <property type="entry name" value="HATPase_C_sf"/>
</dbReference>
<evidence type="ECO:0000256" key="1">
    <source>
        <dbReference type="ARBA" id="ARBA00000085"/>
    </source>
</evidence>
<dbReference type="InterPro" id="IPR004358">
    <property type="entry name" value="Sig_transdc_His_kin-like_C"/>
</dbReference>
<dbReference type="InterPro" id="IPR036097">
    <property type="entry name" value="HisK_dim/P_sf"/>
</dbReference>
<evidence type="ECO:0000256" key="5">
    <source>
        <dbReference type="ARBA" id="ARBA00022679"/>
    </source>
</evidence>
<dbReference type="SUPFAM" id="SSF55874">
    <property type="entry name" value="ATPase domain of HSP90 chaperone/DNA topoisomerase II/histidine kinase"/>
    <property type="match status" value="1"/>
</dbReference>
<dbReference type="EC" id="2.7.13.3" evidence="3"/>
<keyword evidence="5" id="KW-0808">Transferase</keyword>
<name>A0ABR7N2D6_9FIRM</name>
<organism evidence="10 11">
    <name type="scientific">Jutongia huaianensis</name>
    <dbReference type="NCBI Taxonomy" id="2763668"/>
    <lineage>
        <taxon>Bacteria</taxon>
        <taxon>Bacillati</taxon>
        <taxon>Bacillota</taxon>
        <taxon>Clostridia</taxon>
        <taxon>Lachnospirales</taxon>
        <taxon>Lachnospiraceae</taxon>
        <taxon>Jutongia</taxon>
    </lineage>
</organism>
<dbReference type="InterPro" id="IPR005467">
    <property type="entry name" value="His_kinase_dom"/>
</dbReference>
<dbReference type="CDD" id="cd00082">
    <property type="entry name" value="HisKA"/>
    <property type="match status" value="1"/>
</dbReference>
<dbReference type="Pfam" id="PF02518">
    <property type="entry name" value="HATPase_c"/>
    <property type="match status" value="1"/>
</dbReference>
<sequence length="336" mass="37895">MELFRNPEIRKEILYYIVIYLAGAAWAFWQFDSVAAGMVVLAGTVALILHLGLIGKRYKRIADMSEKMDSILHDDGETLLQDCQEGELAILHTQLNKLVRRMREQADVLRQDKVYLADALADISHQLKTPLTSLQLLASFLQEDEVSPERRREIARDIITLLGRIDWLVYALLKMSRLDAGTSGMKEETVSVTELTEQAYQLVAVSMDLRDIRWKCHVEPGCSFQGDLSWSVEAVGNILKNCMEYSEPGGAITVEGTENPLYTELMIRDEGKGIAPEDLPHLFERFYRGKHNSTESVGIGLSLAQKIITQQNGTIQVKNGTKRGAVFTIRFYKSVI</sequence>
<keyword evidence="8" id="KW-1133">Transmembrane helix</keyword>
<dbReference type="Gene3D" id="1.10.287.130">
    <property type="match status" value="1"/>
</dbReference>
<dbReference type="PANTHER" id="PTHR45453:SF1">
    <property type="entry name" value="PHOSPHATE REGULON SENSOR PROTEIN PHOR"/>
    <property type="match status" value="1"/>
</dbReference>
<evidence type="ECO:0000256" key="7">
    <source>
        <dbReference type="ARBA" id="ARBA00023012"/>
    </source>
</evidence>
<gene>
    <name evidence="10" type="ORF">H8704_09145</name>
</gene>
<dbReference type="PROSITE" id="PS50109">
    <property type="entry name" value="HIS_KIN"/>
    <property type="match status" value="1"/>
</dbReference>
<keyword evidence="8" id="KW-0812">Transmembrane</keyword>
<feature type="transmembrane region" description="Helical" evidence="8">
    <location>
        <begin position="35"/>
        <end position="54"/>
    </location>
</feature>
<proteinExistence type="predicted"/>
<keyword evidence="6 10" id="KW-0418">Kinase</keyword>
<reference evidence="10 11" key="1">
    <citation type="submission" date="2020-08" db="EMBL/GenBank/DDBJ databases">
        <title>Genome public.</title>
        <authorList>
            <person name="Liu C."/>
            <person name="Sun Q."/>
        </authorList>
    </citation>
    <scope>NUCLEOTIDE SEQUENCE [LARGE SCALE GENOMIC DNA]</scope>
    <source>
        <strain evidence="10 11">NSJ-37</strain>
    </source>
</reference>
<dbReference type="Gene3D" id="3.30.565.10">
    <property type="entry name" value="Histidine kinase-like ATPase, C-terminal domain"/>
    <property type="match status" value="1"/>
</dbReference>
<dbReference type="Proteomes" id="UP000606193">
    <property type="component" value="Unassembled WGS sequence"/>
</dbReference>
<keyword evidence="7" id="KW-0902">Two-component regulatory system</keyword>
<dbReference type="SUPFAM" id="SSF47384">
    <property type="entry name" value="Homodimeric domain of signal transducing histidine kinase"/>
    <property type="match status" value="1"/>
</dbReference>
<evidence type="ECO:0000259" key="9">
    <source>
        <dbReference type="PROSITE" id="PS50109"/>
    </source>
</evidence>
<evidence type="ECO:0000313" key="10">
    <source>
        <dbReference type="EMBL" id="MBC8562788.1"/>
    </source>
</evidence>
<keyword evidence="8" id="KW-0472">Membrane</keyword>
<evidence type="ECO:0000256" key="8">
    <source>
        <dbReference type="SAM" id="Phobius"/>
    </source>
</evidence>